<comment type="caution">
    <text evidence="1">The sequence shown here is derived from an EMBL/GenBank/DDBJ whole genome shotgun (WGS) entry which is preliminary data.</text>
</comment>
<sequence>MSKVKRNIHSLFKIVLFALAGFIVGYSVMYFGKNDYPRIINSQGTIVSTIFTTAIITAIGALMISKINNAEKFKIKIENGDIYADKYDFLFNKNIYNASLLVYISIFFSLINIIVITLFQSTFNNVWFITIIPFLICIYLSSRYTRKITKIDDRLPKYNDPEYTNKLINAMDEGEKHCTYEALFKIYRYNISILMMLIIILAACSIITGANMAIALFSLLALYVFNITFYYVKIGKYFNQ</sequence>
<dbReference type="InterPro" id="IPR021509">
    <property type="entry name" value="DUF3169"/>
</dbReference>
<keyword evidence="2" id="KW-1185">Reference proteome</keyword>
<dbReference type="EMBL" id="BKAR01000038">
    <property type="protein sequence ID" value="GEP85675.1"/>
    <property type="molecule type" value="Genomic_DNA"/>
</dbReference>
<dbReference type="Proteomes" id="UP000321736">
    <property type="component" value="Unassembled WGS sequence"/>
</dbReference>
<name>A0A239TRJ5_9STAP</name>
<organism evidence="1 2">
    <name type="scientific">Staphylococcus piscifermentans</name>
    <dbReference type="NCBI Taxonomy" id="70258"/>
    <lineage>
        <taxon>Bacteria</taxon>
        <taxon>Bacillati</taxon>
        <taxon>Bacillota</taxon>
        <taxon>Bacilli</taxon>
        <taxon>Bacillales</taxon>
        <taxon>Staphylococcaceae</taxon>
        <taxon>Staphylococcus</taxon>
    </lineage>
</organism>
<evidence type="ECO:0008006" key="3">
    <source>
        <dbReference type="Google" id="ProtNLM"/>
    </source>
</evidence>
<dbReference type="AlphaFoldDB" id="A0A239TRJ5"/>
<protein>
    <recommendedName>
        <fullName evidence="3">DUF3169 family protein</fullName>
    </recommendedName>
</protein>
<accession>A0A239TRJ5</accession>
<evidence type="ECO:0000313" key="1">
    <source>
        <dbReference type="EMBL" id="GEP85675.1"/>
    </source>
</evidence>
<evidence type="ECO:0000313" key="2">
    <source>
        <dbReference type="Proteomes" id="UP000321736"/>
    </source>
</evidence>
<dbReference type="RefSeq" id="WP_157738587.1">
    <property type="nucleotide sequence ID" value="NZ_BKAR01000038.1"/>
</dbReference>
<gene>
    <name evidence="1" type="ORF">SPI02_22600</name>
</gene>
<dbReference type="Pfam" id="PF11368">
    <property type="entry name" value="DUF3169"/>
    <property type="match status" value="1"/>
</dbReference>
<proteinExistence type="predicted"/>
<reference evidence="1 2" key="1">
    <citation type="submission" date="2019-07" db="EMBL/GenBank/DDBJ databases">
        <title>Whole genome shotgun sequence of Staphylococcus piscifermentans NBRC 109625.</title>
        <authorList>
            <person name="Hosoyama A."/>
            <person name="Uohara A."/>
            <person name="Ohji S."/>
            <person name="Ichikawa N."/>
        </authorList>
    </citation>
    <scope>NUCLEOTIDE SEQUENCE [LARGE SCALE GENOMIC DNA]</scope>
    <source>
        <strain evidence="1 2">NBRC 109625</strain>
    </source>
</reference>